<dbReference type="PROSITE" id="PS51257">
    <property type="entry name" value="PROKAR_LIPOPROTEIN"/>
    <property type="match status" value="1"/>
</dbReference>
<feature type="region of interest" description="Disordered" evidence="2">
    <location>
        <begin position="301"/>
        <end position="320"/>
    </location>
</feature>
<keyword evidence="1" id="KW-0175">Coiled coil</keyword>
<evidence type="ECO:0000313" key="3">
    <source>
        <dbReference type="EMBL" id="SVC16868.1"/>
    </source>
</evidence>
<evidence type="ECO:0000256" key="2">
    <source>
        <dbReference type="SAM" id="MobiDB-lite"/>
    </source>
</evidence>
<gene>
    <name evidence="3" type="ORF">METZ01_LOCUS269722</name>
</gene>
<feature type="coiled-coil region" evidence="1">
    <location>
        <begin position="168"/>
        <end position="272"/>
    </location>
</feature>
<dbReference type="AlphaFoldDB" id="A0A382JY63"/>
<accession>A0A382JY63</accession>
<organism evidence="3">
    <name type="scientific">marine metagenome</name>
    <dbReference type="NCBI Taxonomy" id="408172"/>
    <lineage>
        <taxon>unclassified sequences</taxon>
        <taxon>metagenomes</taxon>
        <taxon>ecological metagenomes</taxon>
    </lineage>
</organism>
<sequence>MKKLSLFLLLVLFATIGCEKLMKEDIFVEDPELQALSDGLDADIGLSKSSINAFNDALNRHGKDGKHRRDPGFLWKVAAELQAELSDDEKQRLFGWMDDQLVPYLYGANMDKRGGDRPGGPNRGGADIKMLYTVLDEAQKETLRTILESYRTQMSAVMNKVKDGTLDRDAAKAELEALETSMDAEIDALLTDDQKAAIDAMLAEMKQKMDAMRQAAHDAMVGALEMSSEQETSLETINKESAEAQKALMEKAKAEEMDREDLKEALTQLIADRNSKIEALFNDKQVETIKIYTALSMQYSKHCGQKGDDKGNRGNGGGKK</sequence>
<proteinExistence type="predicted"/>
<evidence type="ECO:0000256" key="1">
    <source>
        <dbReference type="SAM" id="Coils"/>
    </source>
</evidence>
<reference evidence="3" key="1">
    <citation type="submission" date="2018-05" db="EMBL/GenBank/DDBJ databases">
        <authorList>
            <person name="Lanie J.A."/>
            <person name="Ng W.-L."/>
            <person name="Kazmierczak K.M."/>
            <person name="Andrzejewski T.M."/>
            <person name="Davidsen T.M."/>
            <person name="Wayne K.J."/>
            <person name="Tettelin H."/>
            <person name="Glass J.I."/>
            <person name="Rusch D."/>
            <person name="Podicherti R."/>
            <person name="Tsui H.-C.T."/>
            <person name="Winkler M.E."/>
        </authorList>
    </citation>
    <scope>NUCLEOTIDE SEQUENCE</scope>
</reference>
<name>A0A382JY63_9ZZZZ</name>
<protein>
    <submittedName>
        <fullName evidence="3">Uncharacterized protein</fullName>
    </submittedName>
</protein>
<dbReference type="EMBL" id="UINC01077084">
    <property type="protein sequence ID" value="SVC16868.1"/>
    <property type="molecule type" value="Genomic_DNA"/>
</dbReference>